<organism evidence="3 4">
    <name type="scientific">Podospora didyma</name>
    <dbReference type="NCBI Taxonomy" id="330526"/>
    <lineage>
        <taxon>Eukaryota</taxon>
        <taxon>Fungi</taxon>
        <taxon>Dikarya</taxon>
        <taxon>Ascomycota</taxon>
        <taxon>Pezizomycotina</taxon>
        <taxon>Sordariomycetes</taxon>
        <taxon>Sordariomycetidae</taxon>
        <taxon>Sordariales</taxon>
        <taxon>Podosporaceae</taxon>
        <taxon>Podospora</taxon>
    </lineage>
</organism>
<feature type="compositionally biased region" description="Polar residues" evidence="1">
    <location>
        <begin position="496"/>
        <end position="511"/>
    </location>
</feature>
<dbReference type="EMBL" id="JAULSW010000002">
    <property type="protein sequence ID" value="KAK3389308.1"/>
    <property type="molecule type" value="Genomic_DNA"/>
</dbReference>
<dbReference type="SUPFAM" id="SSF89372">
    <property type="entry name" value="Fucose-specific lectin"/>
    <property type="match status" value="1"/>
</dbReference>
<reference evidence="3" key="1">
    <citation type="journal article" date="2023" name="Mol. Phylogenet. Evol.">
        <title>Genome-scale phylogeny and comparative genomics of the fungal order Sordariales.</title>
        <authorList>
            <person name="Hensen N."/>
            <person name="Bonometti L."/>
            <person name="Westerberg I."/>
            <person name="Brannstrom I.O."/>
            <person name="Guillou S."/>
            <person name="Cros-Aarteil S."/>
            <person name="Calhoun S."/>
            <person name="Haridas S."/>
            <person name="Kuo A."/>
            <person name="Mondo S."/>
            <person name="Pangilinan J."/>
            <person name="Riley R."/>
            <person name="LaButti K."/>
            <person name="Andreopoulos B."/>
            <person name="Lipzen A."/>
            <person name="Chen C."/>
            <person name="Yan M."/>
            <person name="Daum C."/>
            <person name="Ng V."/>
            <person name="Clum A."/>
            <person name="Steindorff A."/>
            <person name="Ohm R.A."/>
            <person name="Martin F."/>
            <person name="Silar P."/>
            <person name="Natvig D.O."/>
            <person name="Lalanne C."/>
            <person name="Gautier V."/>
            <person name="Ament-Velasquez S.L."/>
            <person name="Kruys A."/>
            <person name="Hutchinson M.I."/>
            <person name="Powell A.J."/>
            <person name="Barry K."/>
            <person name="Miller A.N."/>
            <person name="Grigoriev I.V."/>
            <person name="Debuchy R."/>
            <person name="Gladieux P."/>
            <person name="Hiltunen Thoren M."/>
            <person name="Johannesson H."/>
        </authorList>
    </citation>
    <scope>NUCLEOTIDE SEQUENCE</scope>
    <source>
        <strain evidence="3">CBS 232.78</strain>
    </source>
</reference>
<gene>
    <name evidence="3" type="ORF">B0H63DRAFT_463366</name>
</gene>
<feature type="compositionally biased region" description="Low complexity" evidence="1">
    <location>
        <begin position="560"/>
        <end position="580"/>
    </location>
</feature>
<keyword evidence="2" id="KW-1133">Transmembrane helix</keyword>
<evidence type="ECO:0000313" key="4">
    <source>
        <dbReference type="Proteomes" id="UP001285441"/>
    </source>
</evidence>
<dbReference type="Proteomes" id="UP001285441">
    <property type="component" value="Unassembled WGS sequence"/>
</dbReference>
<keyword evidence="2" id="KW-0472">Membrane</keyword>
<feature type="region of interest" description="Disordered" evidence="1">
    <location>
        <begin position="79"/>
        <end position="108"/>
    </location>
</feature>
<evidence type="ECO:0000256" key="2">
    <source>
        <dbReference type="SAM" id="Phobius"/>
    </source>
</evidence>
<protein>
    <submittedName>
        <fullName evidence="3">Uncharacterized protein</fullName>
    </submittedName>
</protein>
<proteinExistence type="predicted"/>
<keyword evidence="2" id="KW-0812">Transmembrane</keyword>
<dbReference type="AlphaFoldDB" id="A0AAE0NX11"/>
<comment type="caution">
    <text evidence="3">The sequence shown here is derived from an EMBL/GenBank/DDBJ whole genome shotgun (WGS) entry which is preliminary data.</text>
</comment>
<name>A0AAE0NX11_9PEZI</name>
<feature type="compositionally biased region" description="Low complexity" evidence="1">
    <location>
        <begin position="627"/>
        <end position="636"/>
    </location>
</feature>
<accession>A0AAE0NX11</accession>
<evidence type="ECO:0000256" key="1">
    <source>
        <dbReference type="SAM" id="MobiDB-lite"/>
    </source>
</evidence>
<sequence length="651" mass="67990">MQSQSMGSYRSLALLAVSSSPRDKNRVAKRHYFFFVLAILVFVGVAVGGYFGHLAMKNAMDAEAAAAAAKYSALLPPSPTHHDADSALTTQPPASAPSAIPPPEHPIPMKKGTSLGVAGYVVFGSGVLALYFQGPDTAVYTMVYRSDIGERVFSAGQGAKPIPEGWSDPQPLQIWPSGRTHLAPMALLNAPDTEPDTHLFLTDNGTLHDVVASINLNGSLGSSPFLSPTIETQSLSIATGGSVAAYWPWVVYQGPDGSLFELYNAQQVPAHSPTDTWSPRPLNISAKPGTRLALAPLFSTLNIDRTSKAGYALIYQATDGHLMVDVPDDRVVQNIASDSYYNYIKDGSGWLKAFPNDTIDSPGAVASLSLARFNDTNSRMFTFILYVNDQHDIAVLSNHKKTGWMLSMPSTLQGVDPDTNIACHTLSKSFSVDATSFVDKTLARCYFQRNGQLIEVEYNDEEESWVVLAYYDNGQMHNWYGTGMQGAGATDMPKASATSPEGSHTRASIASITPAAAETHTGNPATPPPTGQPAGQSPGKPTGQPAGSPAGQPTGPPVGQPTAQPAGSPAGQPAGSAPGQPTGPPTGPPAGTRVGTRVEQSAGQPARSHPAQPTVPSAGKPTGLPAGSTSGQSSGQPTLPPAGQPFISSAG</sequence>
<feature type="region of interest" description="Disordered" evidence="1">
    <location>
        <begin position="487"/>
        <end position="651"/>
    </location>
</feature>
<feature type="transmembrane region" description="Helical" evidence="2">
    <location>
        <begin position="32"/>
        <end position="51"/>
    </location>
</feature>
<reference evidence="3" key="2">
    <citation type="submission" date="2023-06" db="EMBL/GenBank/DDBJ databases">
        <authorList>
            <consortium name="Lawrence Berkeley National Laboratory"/>
            <person name="Haridas S."/>
            <person name="Hensen N."/>
            <person name="Bonometti L."/>
            <person name="Westerberg I."/>
            <person name="Brannstrom I.O."/>
            <person name="Guillou S."/>
            <person name="Cros-Aarteil S."/>
            <person name="Calhoun S."/>
            <person name="Kuo A."/>
            <person name="Mondo S."/>
            <person name="Pangilinan J."/>
            <person name="Riley R."/>
            <person name="LaButti K."/>
            <person name="Andreopoulos B."/>
            <person name="Lipzen A."/>
            <person name="Chen C."/>
            <person name="Yanf M."/>
            <person name="Daum C."/>
            <person name="Ng V."/>
            <person name="Clum A."/>
            <person name="Steindorff A."/>
            <person name="Ohm R."/>
            <person name="Martin F."/>
            <person name="Silar P."/>
            <person name="Natvig D."/>
            <person name="Lalanne C."/>
            <person name="Gautier V."/>
            <person name="Ament-velasquez S.L."/>
            <person name="Kruys A."/>
            <person name="Hutchinson M.I."/>
            <person name="Powell A.J."/>
            <person name="Barry K."/>
            <person name="Miller A.N."/>
            <person name="Grigoriev I.V."/>
            <person name="Debuchy R."/>
            <person name="Gladieux P."/>
            <person name="Thoren M.H."/>
            <person name="Johannesson H."/>
        </authorList>
    </citation>
    <scope>NUCLEOTIDE SEQUENCE</scope>
    <source>
        <strain evidence="3">CBS 232.78</strain>
    </source>
</reference>
<dbReference type="Gene3D" id="2.120.10.70">
    <property type="entry name" value="Fucose-specific lectin"/>
    <property type="match status" value="1"/>
</dbReference>
<evidence type="ECO:0000313" key="3">
    <source>
        <dbReference type="EMBL" id="KAK3389308.1"/>
    </source>
</evidence>
<keyword evidence="4" id="KW-1185">Reference proteome</keyword>